<dbReference type="Proteomes" id="UP000009080">
    <property type="component" value="Chromosome"/>
</dbReference>
<dbReference type="AlphaFoldDB" id="C5BSZ9"/>
<organism evidence="5 6">
    <name type="scientific">Teredinibacter turnerae (strain ATCC 39867 / T7901)</name>
    <dbReference type="NCBI Taxonomy" id="377629"/>
    <lineage>
        <taxon>Bacteria</taxon>
        <taxon>Pseudomonadati</taxon>
        <taxon>Pseudomonadota</taxon>
        <taxon>Gammaproteobacteria</taxon>
        <taxon>Cellvibrionales</taxon>
        <taxon>Cellvibrionaceae</taxon>
        <taxon>Teredinibacter</taxon>
    </lineage>
</organism>
<keyword evidence="2 3" id="KW-0802">TPR repeat</keyword>
<sequence length="578" mass="64482">MTRLFVPNPIRTFVISASACTFLYGCASAPQQEDASELRPQPAPQQVADRSFTTESLYALLVAEMAIDRKRYDIALNNYVQQAAATRDPNVTAQATRIARILKAHQPALEMAQLWMELEPNNSDAQLIASAELIEANRLDDALAISEQLLAQDEATAFDAIAVKAADNDLASVTSLLTRYESLAARHPQNYQLQLGLSVLLQRAERNDEALVAIKRAQKLEPDNVRAGFQESRILQQMGQQDLALDKLAVLVEENPENIGLRARYARILAGTDIQASREQFTILNKQSPGDRDILFSLALVEMESGHLAEAEEHFLQLLQRGYYQSAAHYHLGMIYDKRQDMAPALEHLLQVEQGPNYLAAMAKATEILARLNRSQDAIAVLQTQRPQVDPAYREGLYMIESDVLSGTGQMLDAETVLTTGLSEFPDSTRLLYARAMLYSRIDNMSAAEQDLKQILALTPDNAAALNALGYTLADKTDRLEEAYLYIKRAYELTPDDAAVMDSMGWVQYRLGNLKEAIEQLRAALKAMPDHEIAAHLGEVLWVSGVRDEAREIWRSGLELNPRSAIIRETMQRLKAEM</sequence>
<feature type="chain" id="PRO_5002947134" evidence="4">
    <location>
        <begin position="20"/>
        <end position="578"/>
    </location>
</feature>
<reference evidence="5 6" key="1">
    <citation type="journal article" date="2009" name="PLoS ONE">
        <title>The complete genome of Teredinibacter turnerae T7901: an intracellular endosymbiont of marine wood-boring bivalves (shipworms).</title>
        <authorList>
            <person name="Yang J.C."/>
            <person name="Madupu R."/>
            <person name="Durkin A.S."/>
            <person name="Ekborg N.A."/>
            <person name="Pedamallu C.S."/>
            <person name="Hostetler J.B."/>
            <person name="Radune D."/>
            <person name="Toms B.S."/>
            <person name="Henrissat B."/>
            <person name="Coutinho P.M."/>
            <person name="Schwarz S."/>
            <person name="Field L."/>
            <person name="Trindade-Silva A.E."/>
            <person name="Soares C.A.G."/>
            <person name="Elshahawi S."/>
            <person name="Hanora A."/>
            <person name="Schmidt E.W."/>
            <person name="Haygood M.G."/>
            <person name="Posfai J."/>
            <person name="Benner J."/>
            <person name="Madinger C."/>
            <person name="Nove J."/>
            <person name="Anton B."/>
            <person name="Chaudhary K."/>
            <person name="Foster J."/>
            <person name="Holman A."/>
            <person name="Kumar S."/>
            <person name="Lessard P.A."/>
            <person name="Luyten Y.A."/>
            <person name="Slatko B."/>
            <person name="Wood N."/>
            <person name="Wu B."/>
            <person name="Teplitski M."/>
            <person name="Mougous J.D."/>
            <person name="Ward N."/>
            <person name="Eisen J.A."/>
            <person name="Badger J.H."/>
            <person name="Distel D.L."/>
        </authorList>
    </citation>
    <scope>NUCLEOTIDE SEQUENCE [LARGE SCALE GENOMIC DNA]</scope>
    <source>
        <strain evidence="6">ATCC 39867 / T7901</strain>
    </source>
</reference>
<evidence type="ECO:0000256" key="3">
    <source>
        <dbReference type="PROSITE-ProRule" id="PRU00339"/>
    </source>
</evidence>
<dbReference type="KEGG" id="ttu:TERTU_3847"/>
<dbReference type="SUPFAM" id="SSF48452">
    <property type="entry name" value="TPR-like"/>
    <property type="match status" value="2"/>
</dbReference>
<dbReference type="EMBL" id="CP001614">
    <property type="protein sequence ID" value="ACR11474.1"/>
    <property type="molecule type" value="Genomic_DNA"/>
</dbReference>
<dbReference type="PANTHER" id="PTHR44943:SF8">
    <property type="entry name" value="TPR REPEAT-CONTAINING PROTEIN MJ0263"/>
    <property type="match status" value="1"/>
</dbReference>
<dbReference type="Pfam" id="PF13432">
    <property type="entry name" value="TPR_16"/>
    <property type="match status" value="3"/>
</dbReference>
<evidence type="ECO:0000256" key="2">
    <source>
        <dbReference type="ARBA" id="ARBA00022803"/>
    </source>
</evidence>
<keyword evidence="1" id="KW-0677">Repeat</keyword>
<gene>
    <name evidence="5" type="ordered locus">TERTU_3847</name>
</gene>
<dbReference type="InterPro" id="IPR051685">
    <property type="entry name" value="Ycf3/AcsC/BcsC/TPR_MFPF"/>
</dbReference>
<dbReference type="HOGENOM" id="CLU_007251_4_0_6"/>
<dbReference type="STRING" id="377629.TERTU_3847"/>
<name>C5BSZ9_TERTT</name>
<evidence type="ECO:0000256" key="1">
    <source>
        <dbReference type="ARBA" id="ARBA00022737"/>
    </source>
</evidence>
<dbReference type="PROSITE" id="PS51257">
    <property type="entry name" value="PROKAR_LIPOPROTEIN"/>
    <property type="match status" value="1"/>
</dbReference>
<evidence type="ECO:0000256" key="4">
    <source>
        <dbReference type="SAM" id="SignalP"/>
    </source>
</evidence>
<evidence type="ECO:0000313" key="5">
    <source>
        <dbReference type="EMBL" id="ACR11474.1"/>
    </source>
</evidence>
<protein>
    <submittedName>
        <fullName evidence="5">TPR domain protein</fullName>
    </submittedName>
</protein>
<evidence type="ECO:0000313" key="6">
    <source>
        <dbReference type="Proteomes" id="UP000009080"/>
    </source>
</evidence>
<dbReference type="OrthoDB" id="9766710at2"/>
<dbReference type="eggNOG" id="COG0457">
    <property type="taxonomic scope" value="Bacteria"/>
</dbReference>
<feature type="repeat" description="TPR" evidence="3">
    <location>
        <begin position="429"/>
        <end position="462"/>
    </location>
</feature>
<dbReference type="RefSeq" id="WP_015817586.1">
    <property type="nucleotide sequence ID" value="NC_012997.1"/>
</dbReference>
<proteinExistence type="predicted"/>
<keyword evidence="6" id="KW-1185">Reference proteome</keyword>
<dbReference type="PANTHER" id="PTHR44943">
    <property type="entry name" value="CELLULOSE SYNTHASE OPERON PROTEIN C"/>
    <property type="match status" value="1"/>
</dbReference>
<dbReference type="Gene3D" id="1.25.40.10">
    <property type="entry name" value="Tetratricopeptide repeat domain"/>
    <property type="match status" value="2"/>
</dbReference>
<feature type="signal peptide" evidence="4">
    <location>
        <begin position="1"/>
        <end position="19"/>
    </location>
</feature>
<dbReference type="InterPro" id="IPR019734">
    <property type="entry name" value="TPR_rpt"/>
</dbReference>
<dbReference type="InterPro" id="IPR011990">
    <property type="entry name" value="TPR-like_helical_dom_sf"/>
</dbReference>
<feature type="repeat" description="TPR" evidence="3">
    <location>
        <begin position="498"/>
        <end position="531"/>
    </location>
</feature>
<accession>C5BSZ9</accession>
<dbReference type="SMART" id="SM00028">
    <property type="entry name" value="TPR"/>
    <property type="match status" value="6"/>
</dbReference>
<keyword evidence="4" id="KW-0732">Signal</keyword>
<dbReference type="PROSITE" id="PS50005">
    <property type="entry name" value="TPR"/>
    <property type="match status" value="2"/>
</dbReference>